<evidence type="ECO:0000259" key="22">
    <source>
        <dbReference type="PROSITE" id="PS50011"/>
    </source>
</evidence>
<dbReference type="Gene3D" id="3.80.10.10">
    <property type="entry name" value="Ribonuclease Inhibitor"/>
    <property type="match status" value="2"/>
</dbReference>
<keyword evidence="9" id="KW-0812">Transmembrane</keyword>
<comment type="caution">
    <text evidence="23">The sequence shown here is derived from an EMBL/GenBank/DDBJ whole genome shotgun (WGS) entry which is preliminary data.</text>
</comment>
<dbReference type="InterPro" id="IPR008266">
    <property type="entry name" value="Tyr_kinase_AS"/>
</dbReference>
<gene>
    <name evidence="23" type="ORF">RJT34_18253</name>
</gene>
<evidence type="ECO:0000256" key="6">
    <source>
        <dbReference type="ARBA" id="ARBA00022527"/>
    </source>
</evidence>
<keyword evidence="6" id="KW-0723">Serine/threonine-protein kinase</keyword>
<evidence type="ECO:0000256" key="5">
    <source>
        <dbReference type="ARBA" id="ARBA00022525"/>
    </source>
</evidence>
<dbReference type="FunFam" id="3.80.10.10:FF:000400">
    <property type="entry name" value="Nuclear pore complex protein NUP107"/>
    <property type="match status" value="1"/>
</dbReference>
<reference evidence="23 24" key="1">
    <citation type="submission" date="2024-01" db="EMBL/GenBank/DDBJ databases">
        <title>The genomes of 5 underutilized Papilionoideae crops provide insights into root nodulation and disease resistance.</title>
        <authorList>
            <person name="Yuan L."/>
        </authorList>
    </citation>
    <scope>NUCLEOTIDE SEQUENCE [LARGE SCALE GENOMIC DNA]</scope>
    <source>
        <strain evidence="23">LY-2023</strain>
        <tissue evidence="23">Leaf</tissue>
    </source>
</reference>
<evidence type="ECO:0000256" key="18">
    <source>
        <dbReference type="ARBA" id="ARBA00023157"/>
    </source>
</evidence>
<keyword evidence="17" id="KW-0472">Membrane</keyword>
<dbReference type="InterPro" id="IPR032675">
    <property type="entry name" value="LRR_dom_sf"/>
</dbReference>
<dbReference type="EC" id="2.7.11.1" evidence="3"/>
<evidence type="ECO:0000256" key="7">
    <source>
        <dbReference type="ARBA" id="ARBA00022614"/>
    </source>
</evidence>
<dbReference type="InterPro" id="IPR001611">
    <property type="entry name" value="Leu-rich_rpt"/>
</dbReference>
<comment type="catalytic activity">
    <reaction evidence="20">
        <text>L-threonyl-[protein] + ATP = O-phospho-L-threonyl-[protein] + ADP + H(+)</text>
        <dbReference type="Rhea" id="RHEA:46608"/>
        <dbReference type="Rhea" id="RHEA-COMP:11060"/>
        <dbReference type="Rhea" id="RHEA-COMP:11605"/>
        <dbReference type="ChEBI" id="CHEBI:15378"/>
        <dbReference type="ChEBI" id="CHEBI:30013"/>
        <dbReference type="ChEBI" id="CHEBI:30616"/>
        <dbReference type="ChEBI" id="CHEBI:61977"/>
        <dbReference type="ChEBI" id="CHEBI:456216"/>
        <dbReference type="EC" id="2.7.11.1"/>
    </reaction>
</comment>
<evidence type="ECO:0000256" key="17">
    <source>
        <dbReference type="ARBA" id="ARBA00023136"/>
    </source>
</evidence>
<comment type="subcellular location">
    <subcellularLocation>
        <location evidence="1">Membrane</location>
        <topology evidence="1">Peripheral membrane protein</topology>
    </subcellularLocation>
    <subcellularLocation>
        <location evidence="2">Secreted</location>
        <location evidence="2">Cell wall</location>
    </subcellularLocation>
</comment>
<dbReference type="InterPro" id="IPR051420">
    <property type="entry name" value="Ser_Thr_Kinases_DiverseReg"/>
</dbReference>
<protein>
    <recommendedName>
        <fullName evidence="3">non-specific serine/threonine protein kinase</fullName>
        <ecNumber evidence="3">2.7.11.1</ecNumber>
    </recommendedName>
</protein>
<dbReference type="PANTHER" id="PTHR48005">
    <property type="entry name" value="LEUCINE RICH REPEAT KINASE 2"/>
    <property type="match status" value="1"/>
</dbReference>
<evidence type="ECO:0000256" key="2">
    <source>
        <dbReference type="ARBA" id="ARBA00004191"/>
    </source>
</evidence>
<dbReference type="Pfam" id="PF23598">
    <property type="entry name" value="LRR_14"/>
    <property type="match status" value="1"/>
</dbReference>
<keyword evidence="16" id="KW-1133">Transmembrane helix</keyword>
<sequence length="534" mass="59529">MTMCSVLELESVSELEQEANAVINSGWWIQGDSEPGFNISNHCMLYGIVCNDGGSITEINLSLYYLEFKERNNQLAKLNLSAFQNLEKLKVVEAGLQGIIPPEIGNLPKLNYIDLSNNYLVGEIPPSLGKLVQLETLVISNNAIQGSIPSDLGFLKKLVTLDLSQNIINGTLPISLTNLTKLERLDISNNQLSGSLPSNLHVLTNLRELQLLNNLISGNLVSFPVGNLTAINLSQNLICGEIPSRLGVECLPHLNILDLSFNKLIGTVPQTLLDFYKNKTKGYSSFYLDISHNSLNFMFLIYQYMERGSLFCVLYDDVEAVELDWKKRVNIVKGIAHALSYLHHDCTPPIVHRDISSSNILLNSEWEPCVADFGTARLLQHDSSNRTLVAGTIGYIAPELAYTMVVSERCDVYSFGVVTLEALIGRHPKEILSSLQSTSTNGITLCEALDQRLPQPNMALLLDIARVAIIAFACLNPNPCSRPTMKFVSHCFQSRQTPLNIPLREISLQQLMREEIKDHFEFPTLLCQQHFVKK</sequence>
<organism evidence="23 24">
    <name type="scientific">Clitoria ternatea</name>
    <name type="common">Butterfly pea</name>
    <dbReference type="NCBI Taxonomy" id="43366"/>
    <lineage>
        <taxon>Eukaryota</taxon>
        <taxon>Viridiplantae</taxon>
        <taxon>Streptophyta</taxon>
        <taxon>Embryophyta</taxon>
        <taxon>Tracheophyta</taxon>
        <taxon>Spermatophyta</taxon>
        <taxon>Magnoliopsida</taxon>
        <taxon>eudicotyledons</taxon>
        <taxon>Gunneridae</taxon>
        <taxon>Pentapetalae</taxon>
        <taxon>rosids</taxon>
        <taxon>fabids</taxon>
        <taxon>Fabales</taxon>
        <taxon>Fabaceae</taxon>
        <taxon>Papilionoideae</taxon>
        <taxon>50 kb inversion clade</taxon>
        <taxon>NPAAA clade</taxon>
        <taxon>indigoferoid/millettioid clade</taxon>
        <taxon>Phaseoleae</taxon>
        <taxon>Clitoria</taxon>
    </lineage>
</organism>
<evidence type="ECO:0000256" key="9">
    <source>
        <dbReference type="ARBA" id="ARBA00022692"/>
    </source>
</evidence>
<keyword evidence="15" id="KW-0067">ATP-binding</keyword>
<dbReference type="EMBL" id="JAYKXN010000004">
    <property type="protein sequence ID" value="KAK7295346.1"/>
    <property type="molecule type" value="Genomic_DNA"/>
</dbReference>
<keyword evidence="7" id="KW-0433">Leucine-rich repeat</keyword>
<keyword evidence="18" id="KW-1015">Disulfide bond</keyword>
<evidence type="ECO:0000256" key="15">
    <source>
        <dbReference type="ARBA" id="ARBA00022840"/>
    </source>
</evidence>
<dbReference type="PROSITE" id="PS00109">
    <property type="entry name" value="PROTEIN_KINASE_TYR"/>
    <property type="match status" value="1"/>
</dbReference>
<comment type="similarity">
    <text evidence="19">Belongs to the polygalacturonase-inhibiting protein family.</text>
</comment>
<dbReference type="AlphaFoldDB" id="A0AAN9JBR3"/>
<evidence type="ECO:0000256" key="20">
    <source>
        <dbReference type="ARBA" id="ARBA00047899"/>
    </source>
</evidence>
<dbReference type="InterPro" id="IPR011009">
    <property type="entry name" value="Kinase-like_dom_sf"/>
</dbReference>
<name>A0AAN9JBR3_CLITE</name>
<keyword evidence="5" id="KW-0964">Secreted</keyword>
<dbReference type="PANTHER" id="PTHR48005:SF16">
    <property type="entry name" value="MDIS1-INTERACTING RECEPTOR LIKE KINASE 2-LIKE ISOFORM X1"/>
    <property type="match status" value="1"/>
</dbReference>
<dbReference type="Pfam" id="PF00560">
    <property type="entry name" value="LRR_1"/>
    <property type="match status" value="1"/>
</dbReference>
<dbReference type="InterPro" id="IPR055414">
    <property type="entry name" value="LRR_R13L4/SHOC2-like"/>
</dbReference>
<keyword evidence="4" id="KW-0134">Cell wall</keyword>
<comment type="catalytic activity">
    <reaction evidence="21">
        <text>L-seryl-[protein] + ATP = O-phospho-L-seryl-[protein] + ADP + H(+)</text>
        <dbReference type="Rhea" id="RHEA:17989"/>
        <dbReference type="Rhea" id="RHEA-COMP:9863"/>
        <dbReference type="Rhea" id="RHEA-COMP:11604"/>
        <dbReference type="ChEBI" id="CHEBI:15378"/>
        <dbReference type="ChEBI" id="CHEBI:29999"/>
        <dbReference type="ChEBI" id="CHEBI:30616"/>
        <dbReference type="ChEBI" id="CHEBI:83421"/>
        <dbReference type="ChEBI" id="CHEBI:456216"/>
        <dbReference type="EC" id="2.7.11.1"/>
    </reaction>
</comment>
<keyword evidence="10" id="KW-0732">Signal</keyword>
<dbReference type="GO" id="GO:0006952">
    <property type="term" value="P:defense response"/>
    <property type="evidence" value="ECO:0007669"/>
    <property type="project" value="UniProtKB-KW"/>
</dbReference>
<dbReference type="PROSITE" id="PS50011">
    <property type="entry name" value="PROTEIN_KINASE_DOM"/>
    <property type="match status" value="1"/>
</dbReference>
<evidence type="ECO:0000256" key="1">
    <source>
        <dbReference type="ARBA" id="ARBA00004170"/>
    </source>
</evidence>
<dbReference type="PRINTS" id="PR00019">
    <property type="entry name" value="LEURICHRPT"/>
</dbReference>
<dbReference type="Gene3D" id="1.10.510.10">
    <property type="entry name" value="Transferase(Phosphotransferase) domain 1"/>
    <property type="match status" value="1"/>
</dbReference>
<evidence type="ECO:0000256" key="11">
    <source>
        <dbReference type="ARBA" id="ARBA00022737"/>
    </source>
</evidence>
<dbReference type="FunFam" id="1.10.510.10:FF:000445">
    <property type="entry name" value="MDIS1-interacting receptor like kinase 2"/>
    <property type="match status" value="1"/>
</dbReference>
<dbReference type="GO" id="GO:0016020">
    <property type="term" value="C:membrane"/>
    <property type="evidence" value="ECO:0007669"/>
    <property type="project" value="UniProtKB-SubCell"/>
</dbReference>
<evidence type="ECO:0000256" key="12">
    <source>
        <dbReference type="ARBA" id="ARBA00022741"/>
    </source>
</evidence>
<keyword evidence="14" id="KW-0611">Plant defense</keyword>
<keyword evidence="24" id="KW-1185">Reference proteome</keyword>
<feature type="domain" description="Protein kinase" evidence="22">
    <location>
        <begin position="161"/>
        <end position="493"/>
    </location>
</feature>
<keyword evidence="12" id="KW-0547">Nucleotide-binding</keyword>
<proteinExistence type="inferred from homology"/>
<dbReference type="SUPFAM" id="SSF52058">
    <property type="entry name" value="L domain-like"/>
    <property type="match status" value="1"/>
</dbReference>
<dbReference type="SUPFAM" id="SSF56112">
    <property type="entry name" value="Protein kinase-like (PK-like)"/>
    <property type="match status" value="1"/>
</dbReference>
<accession>A0AAN9JBR3</accession>
<dbReference type="Proteomes" id="UP001359559">
    <property type="component" value="Unassembled WGS sequence"/>
</dbReference>
<keyword evidence="13" id="KW-0418">Kinase</keyword>
<keyword evidence="8" id="KW-0808">Transferase</keyword>
<evidence type="ECO:0000256" key="10">
    <source>
        <dbReference type="ARBA" id="ARBA00022729"/>
    </source>
</evidence>
<dbReference type="Pfam" id="PF00069">
    <property type="entry name" value="Pkinase"/>
    <property type="match status" value="1"/>
</dbReference>
<dbReference type="GO" id="GO:0004674">
    <property type="term" value="F:protein serine/threonine kinase activity"/>
    <property type="evidence" value="ECO:0007669"/>
    <property type="project" value="UniProtKB-KW"/>
</dbReference>
<dbReference type="SMART" id="SM00369">
    <property type="entry name" value="LRR_TYP"/>
    <property type="match status" value="4"/>
</dbReference>
<dbReference type="InterPro" id="IPR000719">
    <property type="entry name" value="Prot_kinase_dom"/>
</dbReference>
<evidence type="ECO:0000256" key="13">
    <source>
        <dbReference type="ARBA" id="ARBA00022777"/>
    </source>
</evidence>
<dbReference type="GO" id="GO:0005524">
    <property type="term" value="F:ATP binding"/>
    <property type="evidence" value="ECO:0007669"/>
    <property type="project" value="UniProtKB-KW"/>
</dbReference>
<evidence type="ECO:0000256" key="4">
    <source>
        <dbReference type="ARBA" id="ARBA00022512"/>
    </source>
</evidence>
<evidence type="ECO:0000256" key="16">
    <source>
        <dbReference type="ARBA" id="ARBA00022989"/>
    </source>
</evidence>
<evidence type="ECO:0000256" key="8">
    <source>
        <dbReference type="ARBA" id="ARBA00022679"/>
    </source>
</evidence>
<dbReference type="InterPro" id="IPR003591">
    <property type="entry name" value="Leu-rich_rpt_typical-subtyp"/>
</dbReference>
<evidence type="ECO:0000256" key="14">
    <source>
        <dbReference type="ARBA" id="ARBA00022821"/>
    </source>
</evidence>
<evidence type="ECO:0000256" key="21">
    <source>
        <dbReference type="ARBA" id="ARBA00048679"/>
    </source>
</evidence>
<evidence type="ECO:0000256" key="3">
    <source>
        <dbReference type="ARBA" id="ARBA00012513"/>
    </source>
</evidence>
<evidence type="ECO:0000313" key="23">
    <source>
        <dbReference type="EMBL" id="KAK7295346.1"/>
    </source>
</evidence>
<keyword evidence="11" id="KW-0677">Repeat</keyword>
<evidence type="ECO:0000313" key="24">
    <source>
        <dbReference type="Proteomes" id="UP001359559"/>
    </source>
</evidence>
<evidence type="ECO:0000256" key="19">
    <source>
        <dbReference type="ARBA" id="ARBA00038043"/>
    </source>
</evidence>